<gene>
    <name evidence="2" type="ORF">ACRE_066340</name>
</gene>
<dbReference type="EMBL" id="JPKY01000089">
    <property type="protein sequence ID" value="KFH42617.1"/>
    <property type="molecule type" value="Genomic_DNA"/>
</dbReference>
<reference evidence="3" key="1">
    <citation type="journal article" date="2014" name="Genome Announc.">
        <title>Genome sequence and annotation of Acremonium chrysogenum, producer of the beta-lactam antibiotic cephalosporin C.</title>
        <authorList>
            <person name="Terfehr D."/>
            <person name="Dahlmann T.A."/>
            <person name="Specht T."/>
            <person name="Zadra I."/>
            <person name="Kuernsteiner H."/>
            <person name="Kueck U."/>
        </authorList>
    </citation>
    <scope>NUCLEOTIDE SEQUENCE [LARGE SCALE GENOMIC DNA]</scope>
    <source>
        <strain evidence="3">ATCC 11550 / CBS 779.69 / DSM 880 / IAM 14645 / JCM 23072 / IMI 49137</strain>
    </source>
</reference>
<accession>A0A086SZT5</accession>
<proteinExistence type="predicted"/>
<dbReference type="HOGENOM" id="CLU_033344_1_0_1"/>
<evidence type="ECO:0000256" key="1">
    <source>
        <dbReference type="SAM" id="MobiDB-lite"/>
    </source>
</evidence>
<name>A0A086SZT5_HAPC1</name>
<protein>
    <recommendedName>
        <fullName evidence="4">Esterase-like protein</fullName>
    </recommendedName>
</protein>
<evidence type="ECO:0000313" key="3">
    <source>
        <dbReference type="Proteomes" id="UP000029964"/>
    </source>
</evidence>
<feature type="region of interest" description="Disordered" evidence="1">
    <location>
        <begin position="40"/>
        <end position="91"/>
    </location>
</feature>
<sequence>MKRCTATLRTTRSWEARRWASHDKSNLSKEALQRQVEAGLGHDARVDPDTGTVSTAAGDLPLSPVFDPSWIKSRRRQRKADPRPPTGRLRKKLPLNPFAQALATPIRYCGVTRVALPRYFLQDLELVKHPSTREPWYAPGPLAFEHVIPRYRPVPDLPAESTDDGVAAEDADHAAKTRAAHHLTGPETPEEELKSVQRPRRAPLSLYTLSRKDMLDEFRPASKQLGSLFAMRTGAAWSPDFRRAVWRSDLSDVILEMMRRTATDALIARVLSVHGDKQKFVEPVPNWKALSNVQYRQSVLWLPREDGSQSTLPETSEYATVDVDNVAYYRKMPVHNLNWMLGSDEVARLKESAPVFAENEILVLKHWGGHSMLRLQLLLWRMHGYLARTPRLPDPVPEKTGKEDEVPPEKTKQPREPWEARPVKKLARRIVELMPKS</sequence>
<dbReference type="STRING" id="857340.A0A086SZT5"/>
<evidence type="ECO:0008006" key="4">
    <source>
        <dbReference type="Google" id="ProtNLM"/>
    </source>
</evidence>
<feature type="region of interest" description="Disordered" evidence="1">
    <location>
        <begin position="176"/>
        <end position="197"/>
    </location>
</feature>
<dbReference type="OrthoDB" id="3363286at2759"/>
<comment type="caution">
    <text evidence="2">The sequence shown here is derived from an EMBL/GenBank/DDBJ whole genome shotgun (WGS) entry which is preliminary data.</text>
</comment>
<evidence type="ECO:0000313" key="2">
    <source>
        <dbReference type="EMBL" id="KFH42617.1"/>
    </source>
</evidence>
<feature type="region of interest" description="Disordered" evidence="1">
    <location>
        <begin position="391"/>
        <end position="420"/>
    </location>
</feature>
<feature type="compositionally biased region" description="Basic and acidic residues" evidence="1">
    <location>
        <begin position="396"/>
        <end position="420"/>
    </location>
</feature>
<organism evidence="2 3">
    <name type="scientific">Hapsidospora chrysogenum (strain ATCC 11550 / CBS 779.69 / DSM 880 / IAM 14645 / JCM 23072 / IMI 49137)</name>
    <name type="common">Acremonium chrysogenum</name>
    <dbReference type="NCBI Taxonomy" id="857340"/>
    <lineage>
        <taxon>Eukaryota</taxon>
        <taxon>Fungi</taxon>
        <taxon>Dikarya</taxon>
        <taxon>Ascomycota</taxon>
        <taxon>Pezizomycotina</taxon>
        <taxon>Sordariomycetes</taxon>
        <taxon>Hypocreomycetidae</taxon>
        <taxon>Hypocreales</taxon>
        <taxon>Bionectriaceae</taxon>
        <taxon>Hapsidospora</taxon>
    </lineage>
</organism>
<dbReference type="Proteomes" id="UP000029964">
    <property type="component" value="Unassembled WGS sequence"/>
</dbReference>
<keyword evidence="3" id="KW-1185">Reference proteome</keyword>
<dbReference type="AlphaFoldDB" id="A0A086SZT5"/>